<evidence type="ECO:0000313" key="4">
    <source>
        <dbReference type="EMBL" id="ERK01495.1"/>
    </source>
</evidence>
<dbReference type="CDD" id="cd00586">
    <property type="entry name" value="4HBT"/>
    <property type="match status" value="1"/>
</dbReference>
<sequence length="249" mass="29010">MDYHQRYDDKGTFYSEMKLHFCQCNMLSNLNFSELLRLTTDTAIEDYYERGISFTFLAERNYAILLSRIAFRFHKMPKANDIVTIATWEEKPEALQLMRAYEIKDRDGTPLVSGSSSWFVVDYASHRIIRTKDFTLRPEPVRKEEHDCMAPGKIAIPENLVECASRPICWSDIDANGHMNNSRYGAFAIDCLPEEYQRKNFTDFRINYSHEAKKGDTITMFAAFDDEAKKITVVGKQKNATCFESELYY</sequence>
<evidence type="ECO:0000313" key="6">
    <source>
        <dbReference type="Proteomes" id="UP000016646"/>
    </source>
</evidence>
<dbReference type="AlphaFoldDB" id="U2MIL5"/>
<dbReference type="EMBL" id="AVQI01000056">
    <property type="protein sequence ID" value="ERK01495.1"/>
    <property type="molecule type" value="Genomic_DNA"/>
</dbReference>
<proteinExistence type="predicted"/>
<dbReference type="STRING" id="1125725.HMPREF1325_1144"/>
<feature type="domain" description="Acyl-ACP thioesterase N-terminal hotdog" evidence="1">
    <location>
        <begin position="12"/>
        <end position="133"/>
    </location>
</feature>
<dbReference type="OrthoDB" id="9801517at2"/>
<dbReference type="EMBL" id="AUZJ01000050">
    <property type="protein sequence ID" value="ERF60050.1"/>
    <property type="molecule type" value="Genomic_DNA"/>
</dbReference>
<evidence type="ECO:0000259" key="1">
    <source>
        <dbReference type="Pfam" id="PF01643"/>
    </source>
</evidence>
<dbReference type="RefSeq" id="WP_021331015.1">
    <property type="nucleotide sequence ID" value="NZ_AUZJ01000050.1"/>
</dbReference>
<dbReference type="InterPro" id="IPR029069">
    <property type="entry name" value="HotDog_dom_sf"/>
</dbReference>
<reference evidence="5 6" key="1">
    <citation type="submission" date="2013-08" db="EMBL/GenBank/DDBJ databases">
        <authorList>
            <person name="Durkin A.S."/>
            <person name="Haft D.R."/>
            <person name="McCorrison J."/>
            <person name="Torralba M."/>
            <person name="Gillis M."/>
            <person name="Haft D.H."/>
            <person name="Methe B."/>
            <person name="Sutton G."/>
            <person name="Nelson K.E."/>
        </authorList>
    </citation>
    <scope>NUCLEOTIDE SEQUENCE [LARGE SCALE GENOMIC DNA]</scope>
    <source>
        <strain evidence="4 6">ATCC 35536</strain>
        <strain evidence="3 5">VPI DR56BR1116</strain>
    </source>
</reference>
<evidence type="ECO:0000313" key="5">
    <source>
        <dbReference type="Proteomes" id="UP000016412"/>
    </source>
</evidence>
<accession>U2MIL5</accession>
<dbReference type="GO" id="GO:0006633">
    <property type="term" value="P:fatty acid biosynthetic process"/>
    <property type="evidence" value="ECO:0007669"/>
    <property type="project" value="InterPro"/>
</dbReference>
<dbReference type="Gene3D" id="3.10.129.10">
    <property type="entry name" value="Hotdog Thioesterase"/>
    <property type="match status" value="1"/>
</dbReference>
<evidence type="ECO:0000313" key="3">
    <source>
        <dbReference type="EMBL" id="ERF60050.1"/>
    </source>
</evidence>
<evidence type="ECO:0000259" key="2">
    <source>
        <dbReference type="Pfam" id="PF20791"/>
    </source>
</evidence>
<dbReference type="Proteomes" id="UP000016646">
    <property type="component" value="Unassembled WGS sequence"/>
</dbReference>
<dbReference type="Proteomes" id="UP000016412">
    <property type="component" value="Unassembled WGS sequence"/>
</dbReference>
<organism evidence="3 5">
    <name type="scientific">Treponema socranskii subsp. socranskii VPI DR56BR1116 = ATCC 35536</name>
    <dbReference type="NCBI Taxonomy" id="1125725"/>
    <lineage>
        <taxon>Bacteria</taxon>
        <taxon>Pseudomonadati</taxon>
        <taxon>Spirochaetota</taxon>
        <taxon>Spirochaetia</taxon>
        <taxon>Spirochaetales</taxon>
        <taxon>Treponemataceae</taxon>
        <taxon>Treponema</taxon>
    </lineage>
</organism>
<dbReference type="PATRIC" id="fig|1125725.3.peg.1988"/>
<feature type="domain" description="Acyl-ACP thioesterase-like C-terminal" evidence="2">
    <location>
        <begin position="170"/>
        <end position="231"/>
    </location>
</feature>
<protein>
    <submittedName>
        <fullName evidence="3">Acyl-ACP thioesterase</fullName>
    </submittedName>
</protein>
<gene>
    <name evidence="4" type="ORF">HMPREF0860_1410</name>
    <name evidence="3" type="ORF">HMPREF1325_1144</name>
</gene>
<comment type="caution">
    <text evidence="3">The sequence shown here is derived from an EMBL/GenBank/DDBJ whole genome shotgun (WGS) entry which is preliminary data.</text>
</comment>
<keyword evidence="6" id="KW-1185">Reference proteome</keyword>
<dbReference type="GO" id="GO:0016790">
    <property type="term" value="F:thiolester hydrolase activity"/>
    <property type="evidence" value="ECO:0007669"/>
    <property type="project" value="InterPro"/>
</dbReference>
<dbReference type="SUPFAM" id="SSF54637">
    <property type="entry name" value="Thioesterase/thiol ester dehydrase-isomerase"/>
    <property type="match status" value="2"/>
</dbReference>
<dbReference type="InterPro" id="IPR002864">
    <property type="entry name" value="Acyl-ACP_thioesterase_NHD"/>
</dbReference>
<dbReference type="InterPro" id="IPR049427">
    <property type="entry name" value="Acyl-ACP_TE_C"/>
</dbReference>
<name>U2MIL5_TRESO</name>
<dbReference type="Pfam" id="PF20791">
    <property type="entry name" value="Acyl-ACP_TE_C"/>
    <property type="match status" value="1"/>
</dbReference>
<dbReference type="eggNOG" id="COG3884">
    <property type="taxonomic scope" value="Bacteria"/>
</dbReference>
<dbReference type="Pfam" id="PF01643">
    <property type="entry name" value="Acyl-ACP_TE"/>
    <property type="match status" value="1"/>
</dbReference>